<dbReference type="Proteomes" id="UP000501600">
    <property type="component" value="Chromosome"/>
</dbReference>
<evidence type="ECO:0000256" key="3">
    <source>
        <dbReference type="PROSITE-ProRule" id="PRU00339"/>
    </source>
</evidence>
<dbReference type="Pfam" id="PF13374">
    <property type="entry name" value="TPR_10"/>
    <property type="match status" value="1"/>
</dbReference>
<dbReference type="Pfam" id="PF13424">
    <property type="entry name" value="TPR_12"/>
    <property type="match status" value="3"/>
</dbReference>
<keyword evidence="1" id="KW-0677">Repeat</keyword>
<feature type="repeat" description="TPR" evidence="3">
    <location>
        <begin position="198"/>
        <end position="231"/>
    </location>
</feature>
<evidence type="ECO:0000256" key="1">
    <source>
        <dbReference type="ARBA" id="ARBA00022737"/>
    </source>
</evidence>
<keyword evidence="2 3" id="KW-0802">TPR repeat</keyword>
<dbReference type="SUPFAM" id="SSF48452">
    <property type="entry name" value="TPR-like"/>
    <property type="match status" value="3"/>
</dbReference>
<keyword evidence="7" id="KW-1185">Reference proteome</keyword>
<feature type="chain" id="PRO_5026311974" evidence="4">
    <location>
        <begin position="38"/>
        <end position="1121"/>
    </location>
</feature>
<sequence>MKRIRERFCTSFRRAVWKPVLMGLLVGQALTTASAQATDQTANAILPYNAPVLPDDTSQSSVEDVDRWFPDIEIAIRNRDWIRLIKLTQLMEEMAQTRNLLQDRDAAFKANFAGNLAVWRGDGYRETGQFAKAVPAYETAVAAYEQGQTKQSASYISALGRLALVLRELGQNERAYTYFVESQRLGEVVFGEQTIDNATAIANVALILERMGRYEEAAQYFSKAVPLYEAIAGPQHPFTGLAYNNWALNHYSLGQYPEAEKLFRKALSVLTNGSLPENHEYIASALGGLAVTINDQGRPQEAEPLARQSIATWNAAKGSDHPETNLAVANLATILLAQNRAEEAEQYFVRVLDRNRAQFGDAHIWSARHSSNLAIAKTRQGKYLSAAPDMRNAVAWAGAALGEDHADLGLYYSNLATTLSNLKEFPEAIVAARKAIAITEKAIGPDHPRMVQAYGNLGLLQLLGGEAKLAEQSMRTALKKARALPGRAGYPLLLALNGLTLVIAPDNPRSNEALALSREALRIIETNRSLQRTTSNGATGSLPINEDFRPGELDEASFGFHMKILATRAAAIPVEEDTLMREMFITAQNASLSASAKAMSQTAARTASGDSALAKLVRRQQDLKRQQVQLDRQFETALVTGKQNDTTRYQNEIDQVTSELTVINAKLGTEFPQYAELVRPGALDISDVQQRLGDSDGLLLVFPSIGDIFLLGVTKDSVSWKRQSRKQESAETSIRYLRCQLDPLGCPEDFFADEQVSDAQLEGYRAYDRTRAYSLYQDIFAPVEDIFLDKKHIFVVSSGAFASLPLAALINEQPQEGDNANPDVLSASSWLGEKYAFTQLPAVSALKLQDKSLLQSGGKPASTDWGFIGFGAPTLDGPAQTASTKRGAGSSGFFRAANSQGLSLADPQSLKQLVPLPGTRRELDAMAAALNAGDLSVVTGDNATETAVRTDQKMAGSEVIIFATHGLLPGELDGLDEPALVFTPPETATIEDDGVLSASEATELKLNARWVILSACNTASAEGQGGGDSLSGLSRAFLFAGAKSLLASNWRVGDEETALLTVETIKADRAAPDAGRALALQQAMHAVRTGKRGDGSPIADWRPEWAHPASWAPFIHISNSR</sequence>
<dbReference type="PANTHER" id="PTHR45641:SF19">
    <property type="entry name" value="NEPHROCYSTIN-3"/>
    <property type="match status" value="1"/>
</dbReference>
<dbReference type="AlphaFoldDB" id="A0A6H2DN05"/>
<keyword evidence="4" id="KW-0732">Signal</keyword>
<dbReference type="Pfam" id="PF12770">
    <property type="entry name" value="CHAT"/>
    <property type="match status" value="1"/>
</dbReference>
<dbReference type="SMART" id="SM00028">
    <property type="entry name" value="TPR"/>
    <property type="match status" value="6"/>
</dbReference>
<feature type="domain" description="CHAT" evidence="5">
    <location>
        <begin position="773"/>
        <end position="1117"/>
    </location>
</feature>
<dbReference type="InterPro" id="IPR019734">
    <property type="entry name" value="TPR_rpt"/>
</dbReference>
<dbReference type="PROSITE" id="PS50005">
    <property type="entry name" value="TPR"/>
    <property type="match status" value="1"/>
</dbReference>
<dbReference type="InterPro" id="IPR011990">
    <property type="entry name" value="TPR-like_helical_dom_sf"/>
</dbReference>
<protein>
    <submittedName>
        <fullName evidence="6">CHAT domain-containing protein</fullName>
    </submittedName>
</protein>
<gene>
    <name evidence="6" type="ORF">HF685_12750</name>
</gene>
<accession>A0A6H2DN05</accession>
<dbReference type="Gene3D" id="1.25.40.10">
    <property type="entry name" value="Tetratricopeptide repeat domain"/>
    <property type="match status" value="3"/>
</dbReference>
<evidence type="ECO:0000259" key="5">
    <source>
        <dbReference type="Pfam" id="PF12770"/>
    </source>
</evidence>
<dbReference type="KEGG" id="phao:HF685_12750"/>
<feature type="signal peptide" evidence="4">
    <location>
        <begin position="1"/>
        <end position="37"/>
    </location>
</feature>
<organism evidence="6 7">
    <name type="scientific">Parasphingorhabdus halotolerans</name>
    <dbReference type="NCBI Taxonomy" id="2725558"/>
    <lineage>
        <taxon>Bacteria</taxon>
        <taxon>Pseudomonadati</taxon>
        <taxon>Pseudomonadota</taxon>
        <taxon>Alphaproteobacteria</taxon>
        <taxon>Sphingomonadales</taxon>
        <taxon>Sphingomonadaceae</taxon>
        <taxon>Parasphingorhabdus</taxon>
    </lineage>
</organism>
<evidence type="ECO:0000256" key="2">
    <source>
        <dbReference type="ARBA" id="ARBA00022803"/>
    </source>
</evidence>
<proteinExistence type="predicted"/>
<dbReference type="RefSeq" id="WP_168820317.1">
    <property type="nucleotide sequence ID" value="NZ_CP051217.1"/>
</dbReference>
<dbReference type="InterPro" id="IPR024983">
    <property type="entry name" value="CHAT_dom"/>
</dbReference>
<evidence type="ECO:0000256" key="4">
    <source>
        <dbReference type="SAM" id="SignalP"/>
    </source>
</evidence>
<dbReference type="EMBL" id="CP051217">
    <property type="protein sequence ID" value="QJB70049.1"/>
    <property type="molecule type" value="Genomic_DNA"/>
</dbReference>
<evidence type="ECO:0000313" key="7">
    <source>
        <dbReference type="Proteomes" id="UP000501600"/>
    </source>
</evidence>
<reference evidence="6 7" key="1">
    <citation type="submission" date="2020-04" db="EMBL/GenBank/DDBJ databases">
        <title>Genome sequence for Sphingorhabdus sp. strain M1.</title>
        <authorList>
            <person name="Park S.-J."/>
        </authorList>
    </citation>
    <scope>NUCLEOTIDE SEQUENCE [LARGE SCALE GENOMIC DNA]</scope>
    <source>
        <strain evidence="6 7">JK6</strain>
    </source>
</reference>
<dbReference type="PANTHER" id="PTHR45641">
    <property type="entry name" value="TETRATRICOPEPTIDE REPEAT PROTEIN (AFU_ORTHOLOGUE AFUA_6G03870)"/>
    <property type="match status" value="1"/>
</dbReference>
<name>A0A6H2DN05_9SPHN</name>
<evidence type="ECO:0000313" key="6">
    <source>
        <dbReference type="EMBL" id="QJB70049.1"/>
    </source>
</evidence>